<dbReference type="GeneID" id="85494001"/>
<feature type="compositionally biased region" description="Low complexity" evidence="1">
    <location>
        <begin position="467"/>
        <end position="476"/>
    </location>
</feature>
<evidence type="ECO:0000313" key="3">
    <source>
        <dbReference type="EMBL" id="BEI90130.1"/>
    </source>
</evidence>
<proteinExistence type="predicted"/>
<name>A0AA48I971_9TREE</name>
<feature type="compositionally biased region" description="Low complexity" evidence="1">
    <location>
        <begin position="485"/>
        <end position="495"/>
    </location>
</feature>
<feature type="compositionally biased region" description="Low complexity" evidence="1">
    <location>
        <begin position="264"/>
        <end position="278"/>
    </location>
</feature>
<dbReference type="AlphaFoldDB" id="A0AA48I971"/>
<feature type="region of interest" description="Disordered" evidence="1">
    <location>
        <begin position="223"/>
        <end position="244"/>
    </location>
</feature>
<feature type="region of interest" description="Disordered" evidence="1">
    <location>
        <begin position="631"/>
        <end position="693"/>
    </location>
</feature>
<evidence type="ECO:0000313" key="4">
    <source>
        <dbReference type="Proteomes" id="UP001233271"/>
    </source>
</evidence>
<feature type="region of interest" description="Disordered" evidence="1">
    <location>
        <begin position="735"/>
        <end position="758"/>
    </location>
</feature>
<keyword evidence="2" id="KW-0812">Transmembrane</keyword>
<dbReference type="RefSeq" id="XP_060455396.1">
    <property type="nucleotide sequence ID" value="XM_060598620.1"/>
</dbReference>
<feature type="transmembrane region" description="Helical" evidence="2">
    <location>
        <begin position="87"/>
        <end position="104"/>
    </location>
</feature>
<feature type="compositionally biased region" description="Low complexity" evidence="1">
    <location>
        <begin position="538"/>
        <end position="547"/>
    </location>
</feature>
<protein>
    <submittedName>
        <fullName evidence="3">Uncharacterized protein</fullName>
    </submittedName>
</protein>
<keyword evidence="2" id="KW-1133">Transmembrane helix</keyword>
<dbReference type="EMBL" id="AP028214">
    <property type="protein sequence ID" value="BEI90130.1"/>
    <property type="molecule type" value="Genomic_DNA"/>
</dbReference>
<feature type="transmembrane region" description="Helical" evidence="2">
    <location>
        <begin position="177"/>
        <end position="199"/>
    </location>
</feature>
<evidence type="ECO:0000256" key="1">
    <source>
        <dbReference type="SAM" id="MobiDB-lite"/>
    </source>
</evidence>
<feature type="region of interest" description="Disordered" evidence="1">
    <location>
        <begin position="793"/>
        <end position="881"/>
    </location>
</feature>
<feature type="compositionally biased region" description="Acidic residues" evidence="1">
    <location>
        <begin position="352"/>
        <end position="362"/>
    </location>
</feature>
<reference evidence="3" key="1">
    <citation type="journal article" date="2023" name="BMC Genomics">
        <title>Chromosome-level genome assemblies of Cutaneotrichosporon spp. (Trichosporonales, Basidiomycota) reveal imbalanced evolution between nucleotide sequences and chromosome synteny.</title>
        <authorList>
            <person name="Kobayashi Y."/>
            <person name="Kayamori A."/>
            <person name="Aoki K."/>
            <person name="Shiwa Y."/>
            <person name="Matsutani M."/>
            <person name="Fujita N."/>
            <person name="Sugita T."/>
            <person name="Iwasaki W."/>
            <person name="Tanaka N."/>
            <person name="Takashima M."/>
        </authorList>
    </citation>
    <scope>NUCLEOTIDE SEQUENCE</scope>
    <source>
        <strain evidence="3">HIS019</strain>
    </source>
</reference>
<feature type="compositionally biased region" description="Low complexity" evidence="1">
    <location>
        <begin position="296"/>
        <end position="315"/>
    </location>
</feature>
<feature type="region of interest" description="Disordered" evidence="1">
    <location>
        <begin position="893"/>
        <end position="973"/>
    </location>
</feature>
<feature type="transmembrane region" description="Helical" evidence="2">
    <location>
        <begin position="57"/>
        <end position="75"/>
    </location>
</feature>
<sequence length="989" mass="103211">MVAVRHSCGRATSDNWTGCRSAFDLLWTKYTTWGRVVLWRLSVTNWERRIRDRDNRVRAIYVCTHAFGFGLKFGRVSDVGNNNNNNIVHFVIPLTIVVHSSIHLPNHIPNIHNIFTTIIFPITISLIFTTIYDNIVNTFIIHILSTPLLFNIPNATNSSSSVGAAATGVTLGSNLAVILPSILVPFGVLAAVILLVFCLRKRRKETDAKRAAMYTAYHRTAPQWEPVPTTEPPEKPRGPSGGTAVAANIGAGAAAVTGAHALAAGARGGDDSSSTSSAGDERSSLLHRGSVGGSVRGSMRQSAGSGAASYAGSSSGLAGVGTAMGAAAVAVGGLGLLRSLGLGKRPRTESPTDVDEQEQEQDEAARKVSGNTMERMIGLVRPNRGSKRSSGTSGQRSGSGGTNNTSADPKRSSGGTSTGAYVPVPEDELFYAPRPIMDRSIDSDEMYHSARSRNSSSDYDPGTVGTRGSNSSRSSGGHSGRSHGSKSNSSKSSRGFRGAGGRVHSMILEEGVPPTAAFAGGDLGLPETPTSASFSIYDSAGSGSGSKDGQDLGEFGTRGSARGSRLALPPGSAAGRYSERNSSVGTFGTPFDPDSQSRGSTELLTTGNRNWISDPALVGAGAAVGVTAAAAAGGARRRSVDSRGRSPFASPESTRSGHGMAPNDSVDTTPRLPQGPVGMVPLNVPRSTEPRPLPLPPGAARAVHPGAHQRSGSQEMMAAAAAALAEYQRSGAHQRTASHQFYDRTPSPVKHSRSASTSHALLAPMPGLNRSAPGPIIRPMPLAASAAVGGDMMLSPFGPPPRSQGSGSNSHPSTGPSLPSASAQGFVFPAPPDIKPEAQRSTESLAEPRHSGTTASADGSQRRGSAPRSATYDEFGVQQGTASRSEPILILLNSPDMSLSDDRLERRTNRESSSSDAGSGWDEVGTVQRLGQEWNSGLGRGRLSGYSQMGEVAEEAEPSPFDPVEAVTPERARRGEFGSPVKLLQRLWR</sequence>
<feature type="transmembrane region" description="Helical" evidence="2">
    <location>
        <begin position="111"/>
        <end position="132"/>
    </location>
</feature>
<feature type="compositionally biased region" description="Basic and acidic residues" evidence="1">
    <location>
        <begin position="436"/>
        <end position="448"/>
    </location>
</feature>
<feature type="compositionally biased region" description="Basic and acidic residues" evidence="1">
    <location>
        <begin position="900"/>
        <end position="910"/>
    </location>
</feature>
<keyword evidence="2" id="KW-0472">Membrane</keyword>
<accession>A0AA48I971</accession>
<feature type="compositionally biased region" description="Polar residues" evidence="1">
    <location>
        <begin position="803"/>
        <end position="823"/>
    </location>
</feature>
<keyword evidence="4" id="KW-1185">Reference proteome</keyword>
<feature type="region of interest" description="Disordered" evidence="1">
    <location>
        <begin position="341"/>
        <end position="602"/>
    </location>
</feature>
<organism evidence="3 4">
    <name type="scientific">Cutaneotrichosporon cavernicola</name>
    <dbReference type="NCBI Taxonomy" id="279322"/>
    <lineage>
        <taxon>Eukaryota</taxon>
        <taxon>Fungi</taxon>
        <taxon>Dikarya</taxon>
        <taxon>Basidiomycota</taxon>
        <taxon>Agaricomycotina</taxon>
        <taxon>Tremellomycetes</taxon>
        <taxon>Trichosporonales</taxon>
        <taxon>Trichosporonaceae</taxon>
        <taxon>Cutaneotrichosporon</taxon>
    </lineage>
</organism>
<dbReference type="KEGG" id="ccac:CcaHIS019_0302000"/>
<feature type="region of interest" description="Disordered" evidence="1">
    <location>
        <begin position="264"/>
        <end position="315"/>
    </location>
</feature>
<feature type="compositionally biased region" description="Polar residues" evidence="1">
    <location>
        <begin position="851"/>
        <end position="863"/>
    </location>
</feature>
<evidence type="ECO:0000256" key="2">
    <source>
        <dbReference type="SAM" id="Phobius"/>
    </source>
</evidence>
<feature type="compositionally biased region" description="Basic and acidic residues" evidence="1">
    <location>
        <begin position="834"/>
        <end position="850"/>
    </location>
</feature>
<feature type="transmembrane region" description="Helical" evidence="2">
    <location>
        <begin position="317"/>
        <end position="337"/>
    </location>
</feature>
<feature type="compositionally biased region" description="Low complexity" evidence="1">
    <location>
        <begin position="388"/>
        <end position="406"/>
    </location>
</feature>
<dbReference type="Proteomes" id="UP001233271">
    <property type="component" value="Chromosome 3"/>
</dbReference>
<gene>
    <name evidence="3" type="ORF">CcaverHIS019_0302000</name>
</gene>